<feature type="compositionally biased region" description="Low complexity" evidence="1">
    <location>
        <begin position="610"/>
        <end position="629"/>
    </location>
</feature>
<comment type="caution">
    <text evidence="2">The sequence shown here is derived from an EMBL/GenBank/DDBJ whole genome shotgun (WGS) entry which is preliminary data.</text>
</comment>
<dbReference type="EMBL" id="JAHHZF010000005">
    <property type="protein sequence ID" value="MBT9290240.1"/>
    <property type="molecule type" value="Genomic_DNA"/>
</dbReference>
<dbReference type="AlphaFoldDB" id="A0A947GF77"/>
<accession>A0A947GF77</accession>
<feature type="region of interest" description="Disordered" evidence="1">
    <location>
        <begin position="609"/>
        <end position="629"/>
    </location>
</feature>
<dbReference type="Pfam" id="PF05159">
    <property type="entry name" value="Capsule_synth"/>
    <property type="match status" value="1"/>
</dbReference>
<dbReference type="InterPro" id="IPR007833">
    <property type="entry name" value="Capsule_polysaccharide_synth"/>
</dbReference>
<evidence type="ECO:0000313" key="3">
    <source>
        <dbReference type="Proteomes" id="UP000766595"/>
    </source>
</evidence>
<dbReference type="GO" id="GO:0015774">
    <property type="term" value="P:polysaccharide transport"/>
    <property type="evidence" value="ECO:0007669"/>
    <property type="project" value="InterPro"/>
</dbReference>
<evidence type="ECO:0000313" key="2">
    <source>
        <dbReference type="EMBL" id="MBT9290240.1"/>
    </source>
</evidence>
<keyword evidence="3" id="KW-1185">Reference proteome</keyword>
<gene>
    <name evidence="2" type="ORF">KL771_12275</name>
</gene>
<reference evidence="2 3" key="1">
    <citation type="submission" date="2021-06" db="EMBL/GenBank/DDBJ databases">
        <authorList>
            <person name="Grouzdev D.S."/>
            <person name="Koziaeva V."/>
        </authorList>
    </citation>
    <scope>NUCLEOTIDE SEQUENCE [LARGE SCALE GENOMIC DNA]</scope>
    <source>
        <strain evidence="2 3">22</strain>
    </source>
</reference>
<name>A0A947GF77_9HYPH</name>
<protein>
    <submittedName>
        <fullName evidence="2">Uncharacterized protein</fullName>
    </submittedName>
</protein>
<proteinExistence type="predicted"/>
<organism evidence="2 3">
    <name type="scientific">Prosthecodimorpha staleyi</name>
    <dbReference type="NCBI Taxonomy" id="2840188"/>
    <lineage>
        <taxon>Bacteria</taxon>
        <taxon>Pseudomonadati</taxon>
        <taxon>Pseudomonadota</taxon>
        <taxon>Alphaproteobacteria</taxon>
        <taxon>Hyphomicrobiales</taxon>
        <taxon>Ancalomicrobiaceae</taxon>
        <taxon>Prosthecodimorpha</taxon>
    </lineage>
</organism>
<dbReference type="RefSeq" id="WP_261968841.1">
    <property type="nucleotide sequence ID" value="NZ_JAHHZF010000005.1"/>
</dbReference>
<dbReference type="Proteomes" id="UP000766595">
    <property type="component" value="Unassembled WGS sequence"/>
</dbReference>
<evidence type="ECO:0000256" key="1">
    <source>
        <dbReference type="SAM" id="MobiDB-lite"/>
    </source>
</evidence>
<sequence length="629" mass="68824">MREIVHCCRVLKIPTILVPHESVFIDEERYYVARSGANMPATDHVLAWGQMQQRIFLERGYRPDRLLVTGSPKFDIFHRYQPTLDREAYASIFALDPSLPIVLFAGQPLDSQVDSQDYALDRQSQAIEDLLDVARELDVQVIIRQPPAKRTIIDQKTRLKIETSVDFAIDGPVKFLVSPEEALYHAAAVLSVNSTMLFEAVLMGRPSISMPYFKFEQIWQKLDIARAPDKDTLRRLLAEALAKGKPMVSDQGMGWARRELAAGAFDGGAAARVCAEMVRIAALPRREAMRPGIPEELVEGHTSGAIALLSNEALPARWTPPLRRLFGFKALSLPREMRKAAGADYGMRIDQRFQTVDPYYQSVRRLLGRPELFVDHGFVASGTPKAVASLICDDRASYYDATRESRLVARLNGEMALGPAERDRVAALLPRLSVGPEPLRTSARRILVVDQALNDRAVALGGASVDSFATMLKVALEADPSAEIGVMAPAAIGSLPPAPILTPERIAEIAGSRKVTMLAAPERSGLPAGWDVVHVVTADVGLIAALGGAEVVCHGTPFYAGWGFTTDRRAVPFRRRARTAEEVFHVAWIVSSRYFDPRTGEPCALETLLPPTSAGPSAPAAATARTAVP</sequence>
<dbReference type="SUPFAM" id="SSF53756">
    <property type="entry name" value="UDP-Glycosyltransferase/glycogen phosphorylase"/>
    <property type="match status" value="1"/>
</dbReference>
<dbReference type="GO" id="GO:0000271">
    <property type="term" value="P:polysaccharide biosynthetic process"/>
    <property type="evidence" value="ECO:0007669"/>
    <property type="project" value="InterPro"/>
</dbReference>